<gene>
    <name evidence="1" type="ORF">S01H1_80817</name>
</gene>
<feature type="non-terminal residue" evidence="1">
    <location>
        <position position="44"/>
    </location>
</feature>
<evidence type="ECO:0000313" key="1">
    <source>
        <dbReference type="EMBL" id="GAG50294.1"/>
    </source>
</evidence>
<protein>
    <submittedName>
        <fullName evidence="1">Uncharacterized protein</fullName>
    </submittedName>
</protein>
<dbReference type="EMBL" id="BARS01054614">
    <property type="protein sequence ID" value="GAG50294.1"/>
    <property type="molecule type" value="Genomic_DNA"/>
</dbReference>
<organism evidence="1">
    <name type="scientific">marine sediment metagenome</name>
    <dbReference type="NCBI Taxonomy" id="412755"/>
    <lineage>
        <taxon>unclassified sequences</taxon>
        <taxon>metagenomes</taxon>
        <taxon>ecological metagenomes</taxon>
    </lineage>
</organism>
<name>X0Y348_9ZZZZ</name>
<reference evidence="1" key="1">
    <citation type="journal article" date="2014" name="Front. Microbiol.">
        <title>High frequency of phylogenetically diverse reductive dehalogenase-homologous genes in deep subseafloor sedimentary metagenomes.</title>
        <authorList>
            <person name="Kawai M."/>
            <person name="Futagami T."/>
            <person name="Toyoda A."/>
            <person name="Takaki Y."/>
            <person name="Nishi S."/>
            <person name="Hori S."/>
            <person name="Arai W."/>
            <person name="Tsubouchi T."/>
            <person name="Morono Y."/>
            <person name="Uchiyama I."/>
            <person name="Ito T."/>
            <person name="Fujiyama A."/>
            <person name="Inagaki F."/>
            <person name="Takami H."/>
        </authorList>
    </citation>
    <scope>NUCLEOTIDE SEQUENCE</scope>
    <source>
        <strain evidence="1">Expedition CK06-06</strain>
    </source>
</reference>
<sequence>MEQVLLYDEDAVETKDIEEISEYLRGKLGRVPVEVRGNPFTPHP</sequence>
<dbReference type="AlphaFoldDB" id="X0Y348"/>
<proteinExistence type="predicted"/>
<comment type="caution">
    <text evidence="1">The sequence shown here is derived from an EMBL/GenBank/DDBJ whole genome shotgun (WGS) entry which is preliminary data.</text>
</comment>
<accession>X0Y348</accession>